<evidence type="ECO:0000256" key="3">
    <source>
        <dbReference type="ARBA" id="ARBA00023015"/>
    </source>
</evidence>
<name>A0A518RC35_9SPHN</name>
<dbReference type="PRINTS" id="PR00598">
    <property type="entry name" value="HTHMARR"/>
</dbReference>
<dbReference type="GO" id="GO:0003700">
    <property type="term" value="F:DNA-binding transcription factor activity"/>
    <property type="evidence" value="ECO:0007669"/>
    <property type="project" value="InterPro"/>
</dbReference>
<comment type="subcellular location">
    <subcellularLocation>
        <location evidence="1">Cytoplasm</location>
    </subcellularLocation>
</comment>
<dbReference type="InterPro" id="IPR036390">
    <property type="entry name" value="WH_DNA-bd_sf"/>
</dbReference>
<proteinExistence type="predicted"/>
<keyword evidence="8" id="KW-1185">Reference proteome</keyword>
<dbReference type="EMBL" id="CP042239">
    <property type="protein sequence ID" value="QDX25015.1"/>
    <property type="molecule type" value="Genomic_DNA"/>
</dbReference>
<dbReference type="RefSeq" id="WP_145844744.1">
    <property type="nucleotide sequence ID" value="NZ_CP042239.1"/>
</dbReference>
<dbReference type="AlphaFoldDB" id="A0A518RC35"/>
<dbReference type="GO" id="GO:0005737">
    <property type="term" value="C:cytoplasm"/>
    <property type="evidence" value="ECO:0007669"/>
    <property type="project" value="UniProtKB-SubCell"/>
</dbReference>
<evidence type="ECO:0000313" key="7">
    <source>
        <dbReference type="EMBL" id="QDX25015.1"/>
    </source>
</evidence>
<keyword evidence="2" id="KW-0963">Cytoplasm</keyword>
<reference evidence="7 8" key="1">
    <citation type="submission" date="2019-07" db="EMBL/GenBank/DDBJ databases">
        <title>Sphingomonas alkalisoli sp. nov., isolated from rhizosphere soil of Suaedae salsa.</title>
        <authorList>
            <person name="Zhang H."/>
            <person name="Xu L."/>
            <person name="Zhang J.-X."/>
            <person name="Sun J.-Q."/>
        </authorList>
    </citation>
    <scope>NUCLEOTIDE SEQUENCE [LARGE SCALE GENOMIC DNA]</scope>
    <source>
        <strain evidence="7 8">XS-10</strain>
    </source>
</reference>
<dbReference type="PANTHER" id="PTHR33164:SF5">
    <property type="entry name" value="ORGANIC HYDROPEROXIDE RESISTANCE TRANSCRIPTIONAL REGULATOR"/>
    <property type="match status" value="1"/>
</dbReference>
<evidence type="ECO:0000256" key="5">
    <source>
        <dbReference type="ARBA" id="ARBA00023163"/>
    </source>
</evidence>
<dbReference type="KEGG" id="ssua:FPZ54_02535"/>
<evidence type="ECO:0000313" key="8">
    <source>
        <dbReference type="Proteomes" id="UP000318055"/>
    </source>
</evidence>
<dbReference type="Pfam" id="PF22381">
    <property type="entry name" value="Staph_reg_Sar_Rot"/>
    <property type="match status" value="1"/>
</dbReference>
<accession>A0A518RC35</accession>
<feature type="domain" description="HTH marR-type" evidence="6">
    <location>
        <begin position="15"/>
        <end position="146"/>
    </location>
</feature>
<dbReference type="GO" id="GO:0006950">
    <property type="term" value="P:response to stress"/>
    <property type="evidence" value="ECO:0007669"/>
    <property type="project" value="TreeGrafter"/>
</dbReference>
<gene>
    <name evidence="7" type="ORF">FPZ54_02535</name>
</gene>
<protein>
    <submittedName>
        <fullName evidence="7">MarR family transcriptional regulator</fullName>
    </submittedName>
</protein>
<keyword evidence="5" id="KW-0804">Transcription</keyword>
<evidence type="ECO:0000259" key="6">
    <source>
        <dbReference type="PROSITE" id="PS50995"/>
    </source>
</evidence>
<dbReference type="OrthoDB" id="9806864at2"/>
<keyword evidence="3" id="KW-0805">Transcription regulation</keyword>
<dbReference type="InterPro" id="IPR055166">
    <property type="entry name" value="Transc_reg_Sar_Rot_HTH"/>
</dbReference>
<dbReference type="GO" id="GO:0003677">
    <property type="term" value="F:DNA binding"/>
    <property type="evidence" value="ECO:0007669"/>
    <property type="project" value="UniProtKB-KW"/>
</dbReference>
<dbReference type="PROSITE" id="PS50995">
    <property type="entry name" value="HTH_MARR_2"/>
    <property type="match status" value="1"/>
</dbReference>
<dbReference type="InterPro" id="IPR036388">
    <property type="entry name" value="WH-like_DNA-bd_sf"/>
</dbReference>
<evidence type="ECO:0000256" key="1">
    <source>
        <dbReference type="ARBA" id="ARBA00004496"/>
    </source>
</evidence>
<sequence>MTDTSPAPLQSEPLDQFLCFSVYATGLAFNRVYKPLLDRFGITYPQYLALVALRGGDGQTVSALGGKLHLESNTLTPLIKRLEAAGLVTRTRDKQDERVVRLALTDAGRSLIDDALGCIPAAMLEATGMPPEELQALNHKLAALGAALRSDRAAPGGAVD</sequence>
<keyword evidence="4" id="KW-0238">DNA-binding</keyword>
<dbReference type="Gene3D" id="1.10.10.10">
    <property type="entry name" value="Winged helix-like DNA-binding domain superfamily/Winged helix DNA-binding domain"/>
    <property type="match status" value="1"/>
</dbReference>
<dbReference type="SUPFAM" id="SSF46785">
    <property type="entry name" value="Winged helix' DNA-binding domain"/>
    <property type="match status" value="1"/>
</dbReference>
<dbReference type="InterPro" id="IPR039422">
    <property type="entry name" value="MarR/SlyA-like"/>
</dbReference>
<evidence type="ECO:0000256" key="2">
    <source>
        <dbReference type="ARBA" id="ARBA00022490"/>
    </source>
</evidence>
<organism evidence="7 8">
    <name type="scientific">Sphingomonas suaedae</name>
    <dbReference type="NCBI Taxonomy" id="2599297"/>
    <lineage>
        <taxon>Bacteria</taxon>
        <taxon>Pseudomonadati</taxon>
        <taxon>Pseudomonadota</taxon>
        <taxon>Alphaproteobacteria</taxon>
        <taxon>Sphingomonadales</taxon>
        <taxon>Sphingomonadaceae</taxon>
        <taxon>Sphingomonas</taxon>
    </lineage>
</organism>
<evidence type="ECO:0000256" key="4">
    <source>
        <dbReference type="ARBA" id="ARBA00023125"/>
    </source>
</evidence>
<dbReference type="PANTHER" id="PTHR33164">
    <property type="entry name" value="TRANSCRIPTIONAL REGULATOR, MARR FAMILY"/>
    <property type="match status" value="1"/>
</dbReference>
<dbReference type="Proteomes" id="UP000318055">
    <property type="component" value="Chromosome"/>
</dbReference>
<dbReference type="InterPro" id="IPR000835">
    <property type="entry name" value="HTH_MarR-typ"/>
</dbReference>
<dbReference type="SMART" id="SM00347">
    <property type="entry name" value="HTH_MARR"/>
    <property type="match status" value="1"/>
</dbReference>